<keyword evidence="4" id="KW-1185">Reference proteome</keyword>
<protein>
    <recommendedName>
        <fullName evidence="2">MaoC-like domain-containing protein</fullName>
    </recommendedName>
</protein>
<dbReference type="Pfam" id="PF01575">
    <property type="entry name" value="MaoC_dehydratas"/>
    <property type="match status" value="1"/>
</dbReference>
<sequence>MTVRPGDAIPSWEIADVSREKMKTMAALLADSNPIHFDLESVRKLGMGNRPINQGPNNLAYLMNMLAVWTGGHEHLRKITVRFRSNVLGDDHVIARGTVTDVRENDGRVLADCEVELLVEGRDTALSGTATVDVTHMTERP</sequence>
<comment type="similarity">
    <text evidence="1">Belongs to the enoyl-CoA hydratase/isomerase family.</text>
</comment>
<proteinExistence type="inferred from homology"/>
<evidence type="ECO:0000313" key="4">
    <source>
        <dbReference type="Proteomes" id="UP000657574"/>
    </source>
</evidence>
<dbReference type="AlphaFoldDB" id="A0A917KZJ8"/>
<reference evidence="3" key="2">
    <citation type="submission" date="2020-09" db="EMBL/GenBank/DDBJ databases">
        <authorList>
            <person name="Sun Q."/>
            <person name="Ohkuma M."/>
        </authorList>
    </citation>
    <scope>NUCLEOTIDE SEQUENCE</scope>
    <source>
        <strain evidence="3">JCM 3086</strain>
    </source>
</reference>
<dbReference type="Proteomes" id="UP000657574">
    <property type="component" value="Unassembled WGS sequence"/>
</dbReference>
<dbReference type="EMBL" id="BMQA01000019">
    <property type="protein sequence ID" value="GGJ35405.1"/>
    <property type="molecule type" value="Genomic_DNA"/>
</dbReference>
<dbReference type="CDD" id="cd03441">
    <property type="entry name" value="R_hydratase_like"/>
    <property type="match status" value="1"/>
</dbReference>
<accession>A0A917KZJ8</accession>
<reference evidence="3" key="1">
    <citation type="journal article" date="2014" name="Int. J. Syst. Evol. Microbiol.">
        <title>Complete genome sequence of Corynebacterium casei LMG S-19264T (=DSM 44701T), isolated from a smear-ripened cheese.</title>
        <authorList>
            <consortium name="US DOE Joint Genome Institute (JGI-PGF)"/>
            <person name="Walter F."/>
            <person name="Albersmeier A."/>
            <person name="Kalinowski J."/>
            <person name="Ruckert C."/>
        </authorList>
    </citation>
    <scope>NUCLEOTIDE SEQUENCE</scope>
    <source>
        <strain evidence="3">JCM 3086</strain>
    </source>
</reference>
<gene>
    <name evidence="3" type="ORF">GCM10010121_053300</name>
</gene>
<evidence type="ECO:0000313" key="3">
    <source>
        <dbReference type="EMBL" id="GGJ35405.1"/>
    </source>
</evidence>
<name>A0A917KZJ8_9ACTN</name>
<organism evidence="3 4">
    <name type="scientific">Streptomyces brasiliensis</name>
    <dbReference type="NCBI Taxonomy" id="1954"/>
    <lineage>
        <taxon>Bacteria</taxon>
        <taxon>Bacillati</taxon>
        <taxon>Actinomycetota</taxon>
        <taxon>Actinomycetes</taxon>
        <taxon>Kitasatosporales</taxon>
        <taxon>Streptomycetaceae</taxon>
        <taxon>Streptomyces</taxon>
    </lineage>
</organism>
<evidence type="ECO:0000256" key="1">
    <source>
        <dbReference type="ARBA" id="ARBA00005254"/>
    </source>
</evidence>
<dbReference type="Gene3D" id="3.10.129.10">
    <property type="entry name" value="Hotdog Thioesterase"/>
    <property type="match status" value="1"/>
</dbReference>
<dbReference type="SUPFAM" id="SSF54637">
    <property type="entry name" value="Thioesterase/thiol ester dehydrase-isomerase"/>
    <property type="match status" value="1"/>
</dbReference>
<dbReference type="InterPro" id="IPR029069">
    <property type="entry name" value="HotDog_dom_sf"/>
</dbReference>
<dbReference type="InterPro" id="IPR002539">
    <property type="entry name" value="MaoC-like_dom"/>
</dbReference>
<comment type="caution">
    <text evidence="3">The sequence shown here is derived from an EMBL/GenBank/DDBJ whole genome shotgun (WGS) entry which is preliminary data.</text>
</comment>
<evidence type="ECO:0000259" key="2">
    <source>
        <dbReference type="Pfam" id="PF01575"/>
    </source>
</evidence>
<dbReference type="RefSeq" id="WP_189313788.1">
    <property type="nucleotide sequence ID" value="NZ_BMQA01000019.1"/>
</dbReference>
<feature type="domain" description="MaoC-like" evidence="2">
    <location>
        <begin position="17"/>
        <end position="108"/>
    </location>
</feature>